<comment type="caution">
    <text evidence="2">The sequence shown here is derived from an EMBL/GenBank/DDBJ whole genome shotgun (WGS) entry which is preliminary data.</text>
</comment>
<sequence>MDNNSFMELKNKIAALPVLQERMKSLSGRLYQAQDDVKSLLRRYQSEALDVDGLQEDKLSNTLLKLIGMHEGKVHKETREMLSAKLEYDKAVERVKLLTDDRAELAGKISELAESKKNFDAEFERRESLLRSRISGEAFISYTQLENRQLNLSRQLAETEEAIHAADRVIAAASSALGHLDSAEGWATYDLWSRGGILNHMAKYEHIDDAQAQLNHLSSLIKDFENELEDVNMQQVCQNVGIDSTTRAVDFWFDNIFTDLNVRDKIREDISQVNLLISQVEGIINKLESNKAELVKGLNEAQRDKDNLVMGFEIS</sequence>
<dbReference type="AlphaFoldDB" id="A0A1V4SJS8"/>
<accession>A0A1V4SJS8</accession>
<evidence type="ECO:0000313" key="2">
    <source>
        <dbReference type="EMBL" id="OPX44120.1"/>
    </source>
</evidence>
<reference evidence="2 3" key="1">
    <citation type="submission" date="2017-03" db="EMBL/GenBank/DDBJ databases">
        <title>Genome sequence of Clostridium hungatei DSM 14427.</title>
        <authorList>
            <person name="Poehlein A."/>
            <person name="Daniel R."/>
        </authorList>
    </citation>
    <scope>NUCLEOTIDE SEQUENCE [LARGE SCALE GENOMIC DNA]</scope>
    <source>
        <strain evidence="2 3">DSM 14427</strain>
    </source>
</reference>
<name>A0A1V4SJS8_RUMHU</name>
<proteinExistence type="predicted"/>
<keyword evidence="1" id="KW-0175">Coiled coil</keyword>
<protein>
    <submittedName>
        <fullName evidence="2">Uncharacterized protein</fullName>
    </submittedName>
</protein>
<dbReference type="Proteomes" id="UP000191554">
    <property type="component" value="Unassembled WGS sequence"/>
</dbReference>
<gene>
    <name evidence="2" type="ORF">CLHUN_19190</name>
</gene>
<dbReference type="RefSeq" id="WP_080064353.1">
    <property type="nucleotide sequence ID" value="NZ_MZGX01000011.1"/>
</dbReference>
<organism evidence="2 3">
    <name type="scientific">Ruminiclostridium hungatei</name>
    <name type="common">Clostridium hungatei</name>
    <dbReference type="NCBI Taxonomy" id="48256"/>
    <lineage>
        <taxon>Bacteria</taxon>
        <taxon>Bacillati</taxon>
        <taxon>Bacillota</taxon>
        <taxon>Clostridia</taxon>
        <taxon>Eubacteriales</taxon>
        <taxon>Oscillospiraceae</taxon>
        <taxon>Ruminiclostridium</taxon>
    </lineage>
</organism>
<evidence type="ECO:0000256" key="1">
    <source>
        <dbReference type="SAM" id="Coils"/>
    </source>
</evidence>
<dbReference type="EMBL" id="MZGX01000011">
    <property type="protein sequence ID" value="OPX44120.1"/>
    <property type="molecule type" value="Genomic_DNA"/>
</dbReference>
<feature type="coiled-coil region" evidence="1">
    <location>
        <begin position="207"/>
        <end position="234"/>
    </location>
</feature>
<dbReference type="STRING" id="48256.CLHUN_19190"/>
<evidence type="ECO:0000313" key="3">
    <source>
        <dbReference type="Proteomes" id="UP000191554"/>
    </source>
</evidence>
<dbReference type="OrthoDB" id="3540923at2"/>
<keyword evidence="3" id="KW-1185">Reference proteome</keyword>